<dbReference type="PROSITE" id="PS51677">
    <property type="entry name" value="NODB"/>
    <property type="match status" value="1"/>
</dbReference>
<organism evidence="2">
    <name type="scientific">mine drainage metagenome</name>
    <dbReference type="NCBI Taxonomy" id="410659"/>
    <lineage>
        <taxon>unclassified sequences</taxon>
        <taxon>metagenomes</taxon>
        <taxon>ecological metagenomes</taxon>
    </lineage>
</organism>
<dbReference type="SUPFAM" id="SSF88713">
    <property type="entry name" value="Glycoside hydrolase/deacetylase"/>
    <property type="match status" value="1"/>
</dbReference>
<accession>A0A1J5R1P0</accession>
<dbReference type="Pfam" id="PF01522">
    <property type="entry name" value="Polysacc_deac_1"/>
    <property type="match status" value="1"/>
</dbReference>
<dbReference type="InterPro" id="IPR011330">
    <property type="entry name" value="Glyco_hydro/deAcase_b/a-brl"/>
</dbReference>
<dbReference type="PANTHER" id="PTHR10587">
    <property type="entry name" value="GLYCOSYL TRANSFERASE-RELATED"/>
    <property type="match status" value="1"/>
</dbReference>
<feature type="domain" description="NodB homology" evidence="1">
    <location>
        <begin position="81"/>
        <end position="267"/>
    </location>
</feature>
<dbReference type="EMBL" id="MLJW01000313">
    <property type="protein sequence ID" value="OIQ89870.1"/>
    <property type="molecule type" value="Genomic_DNA"/>
</dbReference>
<dbReference type="GO" id="GO:0016798">
    <property type="term" value="F:hydrolase activity, acting on glycosyl bonds"/>
    <property type="evidence" value="ECO:0007669"/>
    <property type="project" value="UniProtKB-KW"/>
</dbReference>
<dbReference type="PANTHER" id="PTHR10587:SF137">
    <property type="entry name" value="4-DEOXY-4-FORMAMIDO-L-ARABINOSE-PHOSPHOUNDECAPRENOL DEFORMYLASE ARND-RELATED"/>
    <property type="match status" value="1"/>
</dbReference>
<comment type="caution">
    <text evidence="2">The sequence shown here is derived from an EMBL/GenBank/DDBJ whole genome shotgun (WGS) entry which is preliminary data.</text>
</comment>
<dbReference type="AlphaFoldDB" id="A0A1J5R1P0"/>
<dbReference type="GO" id="GO:0045493">
    <property type="term" value="P:xylan catabolic process"/>
    <property type="evidence" value="ECO:0007669"/>
    <property type="project" value="UniProtKB-KW"/>
</dbReference>
<dbReference type="InterPro" id="IPR050248">
    <property type="entry name" value="Polysacc_deacetylase_ArnD"/>
</dbReference>
<dbReference type="Gene3D" id="3.20.20.370">
    <property type="entry name" value="Glycoside hydrolase/deacetylase"/>
    <property type="match status" value="1"/>
</dbReference>
<dbReference type="GO" id="GO:0016810">
    <property type="term" value="F:hydrolase activity, acting on carbon-nitrogen (but not peptide) bonds"/>
    <property type="evidence" value="ECO:0007669"/>
    <property type="project" value="InterPro"/>
</dbReference>
<name>A0A1J5R1P0_9ZZZZ</name>
<keyword evidence="2" id="KW-0624">Polysaccharide degradation</keyword>
<keyword evidence="2" id="KW-0378">Hydrolase</keyword>
<dbReference type="CDD" id="cd10917">
    <property type="entry name" value="CE4_NodB_like_6s_7s"/>
    <property type="match status" value="1"/>
</dbReference>
<keyword evidence="2" id="KW-0119">Carbohydrate metabolism</keyword>
<gene>
    <name evidence="2" type="primary">xynD_3</name>
    <name evidence="2" type="ORF">GALL_282410</name>
</gene>
<evidence type="ECO:0000259" key="1">
    <source>
        <dbReference type="PROSITE" id="PS51677"/>
    </source>
</evidence>
<evidence type="ECO:0000313" key="2">
    <source>
        <dbReference type="EMBL" id="OIQ89870.1"/>
    </source>
</evidence>
<keyword evidence="2" id="KW-0326">Glycosidase</keyword>
<keyword evidence="2" id="KW-0858">Xylan degradation</keyword>
<protein>
    <submittedName>
        <fullName evidence="2">Bifunctional xylanase/deacetylase</fullName>
    </submittedName>
</protein>
<dbReference type="InterPro" id="IPR002509">
    <property type="entry name" value="NODB_dom"/>
</dbReference>
<sequence>MSRRPTDPDAPAWRLPPALTGAGAVHAAALATVLAAPTAWPWALGAVALSHGVITALTLRPRTQLLGPNLVRLPPHQCRHGEVAITLDDGPDPEVTPAVLDVLDAHAAKASFFCIGERVDRHPALAREIVRRGHTVENHSQRHRHHFALLGPKSYRAELNSSQQRIAAATGRAPSYFRAPAGFRNPFLWPQLGAAGLQLASWTRRGFDTRDGDAQRVLRRLTRGLAAGDILLLHDGHCARTPQGDPVVLQVLPALLDVLRSRGLRAVALPDAGAA</sequence>
<proteinExistence type="predicted"/>
<reference evidence="2" key="1">
    <citation type="submission" date="2016-10" db="EMBL/GenBank/DDBJ databases">
        <title>Sequence of Gallionella enrichment culture.</title>
        <authorList>
            <person name="Poehlein A."/>
            <person name="Muehling M."/>
            <person name="Daniel R."/>
        </authorList>
    </citation>
    <scope>NUCLEOTIDE SEQUENCE</scope>
</reference>